<evidence type="ECO:0000313" key="2">
    <source>
        <dbReference type="Proteomes" id="UP000300879"/>
    </source>
</evidence>
<organism evidence="1 2">
    <name type="scientific">Paenibacillus algicola</name>
    <dbReference type="NCBI Taxonomy" id="2565926"/>
    <lineage>
        <taxon>Bacteria</taxon>
        <taxon>Bacillati</taxon>
        <taxon>Bacillota</taxon>
        <taxon>Bacilli</taxon>
        <taxon>Bacillales</taxon>
        <taxon>Paenibacillaceae</taxon>
        <taxon>Paenibacillus</taxon>
    </lineage>
</organism>
<dbReference type="KEGG" id="palo:E6C60_0449"/>
<evidence type="ECO:0000313" key="1">
    <source>
        <dbReference type="EMBL" id="QCT01172.1"/>
    </source>
</evidence>
<protein>
    <submittedName>
        <fullName evidence="1">Uncharacterized protein</fullName>
    </submittedName>
</protein>
<dbReference type="AlphaFoldDB" id="A0A4P8XFK2"/>
<name>A0A4P8XFK2_9BACL</name>
<keyword evidence="2" id="KW-1185">Reference proteome</keyword>
<dbReference type="Proteomes" id="UP000300879">
    <property type="component" value="Chromosome"/>
</dbReference>
<accession>A0A4P8XFK2</accession>
<dbReference type="RefSeq" id="WP_208204503.1">
    <property type="nucleotide sequence ID" value="NZ_CP040396.1"/>
</dbReference>
<proteinExistence type="predicted"/>
<dbReference type="InterPro" id="IPR036822">
    <property type="entry name" value="CutC-like_dom_sf"/>
</dbReference>
<sequence length="69" mass="7411">MRVKLEVIASTVEDALLAQQRGADRLELIIRQRCSGLFSCFGNGTIITAPKGVLTGSSRELVNTPFGFG</sequence>
<reference evidence="1 2" key="1">
    <citation type="submission" date="2019-05" db="EMBL/GenBank/DDBJ databases">
        <authorList>
            <person name="Chen C."/>
        </authorList>
    </citation>
    <scope>NUCLEOTIDE SEQUENCE [LARGE SCALE GENOMIC DNA]</scope>
    <source>
        <strain evidence="1 2">HB172198</strain>
    </source>
</reference>
<gene>
    <name evidence="1" type="ORF">E6C60_0449</name>
</gene>
<dbReference type="EMBL" id="CP040396">
    <property type="protein sequence ID" value="QCT01172.1"/>
    <property type="molecule type" value="Genomic_DNA"/>
</dbReference>
<dbReference type="SUPFAM" id="SSF110395">
    <property type="entry name" value="CutC-like"/>
    <property type="match status" value="1"/>
</dbReference>